<feature type="signal peptide" evidence="3">
    <location>
        <begin position="1"/>
        <end position="18"/>
    </location>
</feature>
<evidence type="ECO:0008006" key="6">
    <source>
        <dbReference type="Google" id="ProtNLM"/>
    </source>
</evidence>
<dbReference type="AlphaFoldDB" id="A0AAV2S516"/>
<evidence type="ECO:0000313" key="4">
    <source>
        <dbReference type="EMBL" id="CAL4165383.1"/>
    </source>
</evidence>
<dbReference type="Pfam" id="PF00379">
    <property type="entry name" value="Chitin_bind_4"/>
    <property type="match status" value="1"/>
</dbReference>
<gene>
    <name evidence="4" type="ORF">MNOR_LOCUS33246</name>
</gene>
<dbReference type="PROSITE" id="PS00233">
    <property type="entry name" value="CHIT_BIND_RR_1"/>
    <property type="match status" value="1"/>
</dbReference>
<keyword evidence="5" id="KW-1185">Reference proteome</keyword>
<dbReference type="PROSITE" id="PS51155">
    <property type="entry name" value="CHIT_BIND_RR_2"/>
    <property type="match status" value="1"/>
</dbReference>
<dbReference type="Proteomes" id="UP001497623">
    <property type="component" value="Unassembled WGS sequence"/>
</dbReference>
<feature type="chain" id="PRO_5044010784" description="Cuticle protein" evidence="3">
    <location>
        <begin position="19"/>
        <end position="122"/>
    </location>
</feature>
<organism evidence="4 5">
    <name type="scientific">Meganyctiphanes norvegica</name>
    <name type="common">Northern krill</name>
    <name type="synonym">Thysanopoda norvegica</name>
    <dbReference type="NCBI Taxonomy" id="48144"/>
    <lineage>
        <taxon>Eukaryota</taxon>
        <taxon>Metazoa</taxon>
        <taxon>Ecdysozoa</taxon>
        <taxon>Arthropoda</taxon>
        <taxon>Crustacea</taxon>
        <taxon>Multicrustacea</taxon>
        <taxon>Malacostraca</taxon>
        <taxon>Eumalacostraca</taxon>
        <taxon>Eucarida</taxon>
        <taxon>Euphausiacea</taxon>
        <taxon>Euphausiidae</taxon>
        <taxon>Meganyctiphanes</taxon>
    </lineage>
</organism>
<dbReference type="GO" id="GO:0005615">
    <property type="term" value="C:extracellular space"/>
    <property type="evidence" value="ECO:0007669"/>
    <property type="project" value="TreeGrafter"/>
</dbReference>
<evidence type="ECO:0000313" key="5">
    <source>
        <dbReference type="Proteomes" id="UP001497623"/>
    </source>
</evidence>
<keyword evidence="3" id="KW-0732">Signal</keyword>
<reference evidence="4 5" key="1">
    <citation type="submission" date="2024-05" db="EMBL/GenBank/DDBJ databases">
        <authorList>
            <person name="Wallberg A."/>
        </authorList>
    </citation>
    <scope>NUCLEOTIDE SEQUENCE [LARGE SCALE GENOMIC DNA]</scope>
</reference>
<evidence type="ECO:0000256" key="2">
    <source>
        <dbReference type="PROSITE-ProRule" id="PRU00497"/>
    </source>
</evidence>
<evidence type="ECO:0000256" key="3">
    <source>
        <dbReference type="SAM" id="SignalP"/>
    </source>
</evidence>
<keyword evidence="1 2" id="KW-0193">Cuticle</keyword>
<protein>
    <recommendedName>
        <fullName evidence="6">Cuticle protein</fullName>
    </recommendedName>
</protein>
<comment type="caution">
    <text evidence="4">The sequence shown here is derived from an EMBL/GenBank/DDBJ whole genome shotgun (WGS) entry which is preliminary data.</text>
</comment>
<dbReference type="InterPro" id="IPR031311">
    <property type="entry name" value="CHIT_BIND_RR_consensus"/>
</dbReference>
<sequence>MIAKVSLLVTILAAVAFADDPYSNQVYASAPIPYQFSYGIQDAYSGAGYGHNEKGDGKQVLGSYTVDLPDGRTQTVEYTADHNVGYVAKVSYSGKAQYAKGGPAVTFFKGKGGGGGAGGYGH</sequence>
<dbReference type="GO" id="GO:0031012">
    <property type="term" value="C:extracellular matrix"/>
    <property type="evidence" value="ECO:0007669"/>
    <property type="project" value="TreeGrafter"/>
</dbReference>
<dbReference type="InterPro" id="IPR000618">
    <property type="entry name" value="Insect_cuticle"/>
</dbReference>
<dbReference type="PANTHER" id="PTHR12236:SF79">
    <property type="entry name" value="CUTICULAR PROTEIN 50CB-RELATED"/>
    <property type="match status" value="1"/>
</dbReference>
<proteinExistence type="predicted"/>
<name>A0AAV2S516_MEGNR</name>
<evidence type="ECO:0000256" key="1">
    <source>
        <dbReference type="ARBA" id="ARBA00022460"/>
    </source>
</evidence>
<dbReference type="PANTHER" id="PTHR12236">
    <property type="entry name" value="STRUCTURAL CONTITUENT OF CUTICLE"/>
    <property type="match status" value="1"/>
</dbReference>
<dbReference type="InterPro" id="IPR051217">
    <property type="entry name" value="Insect_Cuticle_Struc_Prot"/>
</dbReference>
<dbReference type="EMBL" id="CAXKWB010047454">
    <property type="protein sequence ID" value="CAL4165383.1"/>
    <property type="molecule type" value="Genomic_DNA"/>
</dbReference>
<accession>A0AAV2S516</accession>
<dbReference type="GO" id="GO:0042302">
    <property type="term" value="F:structural constituent of cuticle"/>
    <property type="evidence" value="ECO:0007669"/>
    <property type="project" value="UniProtKB-UniRule"/>
</dbReference>
<dbReference type="PRINTS" id="PR00947">
    <property type="entry name" value="CUTICLE"/>
</dbReference>